<evidence type="ECO:0000313" key="6">
    <source>
        <dbReference type="EMBL" id="HGZ79230.1"/>
    </source>
</evidence>
<accession>A0A832I7Z8</accession>
<dbReference type="CDD" id="cd13585">
    <property type="entry name" value="PBP2_TMBP_like"/>
    <property type="match status" value="1"/>
</dbReference>
<evidence type="ECO:0000256" key="5">
    <source>
        <dbReference type="ARBA" id="ARBA00023288"/>
    </source>
</evidence>
<dbReference type="PANTHER" id="PTHR43649">
    <property type="entry name" value="ARABINOSE-BINDING PROTEIN-RELATED"/>
    <property type="match status" value="1"/>
</dbReference>
<reference evidence="6" key="1">
    <citation type="journal article" date="2020" name="mSystems">
        <title>Genome- and Community-Level Interaction Insights into Carbon Utilization and Element Cycling Functions of Hydrothermarchaeota in Hydrothermal Sediment.</title>
        <authorList>
            <person name="Zhou Z."/>
            <person name="Liu Y."/>
            <person name="Xu W."/>
            <person name="Pan J."/>
            <person name="Luo Z.H."/>
            <person name="Li M."/>
        </authorList>
    </citation>
    <scope>NUCLEOTIDE SEQUENCE [LARGE SCALE GENOMIC DNA]</scope>
    <source>
        <strain evidence="6">SpSt-86</strain>
    </source>
</reference>
<keyword evidence="5" id="KW-0449">Lipoprotein</keyword>
<evidence type="ECO:0000256" key="1">
    <source>
        <dbReference type="ARBA" id="ARBA00022475"/>
    </source>
</evidence>
<dbReference type="EMBL" id="DTKQ01000036">
    <property type="protein sequence ID" value="HGZ79230.1"/>
    <property type="molecule type" value="Genomic_DNA"/>
</dbReference>
<dbReference type="Pfam" id="PF01547">
    <property type="entry name" value="SBP_bac_1"/>
    <property type="match status" value="1"/>
</dbReference>
<keyword evidence="4" id="KW-0564">Palmitate</keyword>
<gene>
    <name evidence="6" type="ORF">ENW55_04520</name>
</gene>
<dbReference type="Gene3D" id="3.40.190.10">
    <property type="entry name" value="Periplasmic binding protein-like II"/>
    <property type="match status" value="1"/>
</dbReference>
<evidence type="ECO:0000256" key="2">
    <source>
        <dbReference type="ARBA" id="ARBA00022729"/>
    </source>
</evidence>
<sequence>MRFKFLFTAVLLIAMISLSFAAKVTLRYGMWGQEQYEGVLKQIELFEKLNPDIKVEVELVPWGQYWTKLQTMIASGECWDVFWMNIFLGDFADRGAILDLTPLIERDKVDLSPYSPVSLELGKWKGKIYFIPRDFDTIALFYNKDMFDAAGVKYPDWNWTYADLMLAAEKLTKRDKAGRVTQYGVTVSGGSMTSLQGWLFPMGIAAGADYFIDEDKADMPLNMLPFKFAASLAAELTKKGFAPKYGEIENAFMAGKAAMSFEGSWMFGYYVKEIKGFKWGVAPLPKILRHGNVTNSLGNVIWSGTKYKEEAWKLVKFLASREAEEILGATGAVIPAHRDATKKWIEFFPKEFRADAEIFIKSLDYAKPFGTIPGFSQIFQRLQQYYLAEIVAGNLDPVEGLEQAHKEVVEIIKQSKK</sequence>
<protein>
    <submittedName>
        <fullName evidence="6">Sugar ABC transporter substrate-binding protein</fullName>
    </submittedName>
</protein>
<keyword evidence="3" id="KW-0472">Membrane</keyword>
<dbReference type="SUPFAM" id="SSF53850">
    <property type="entry name" value="Periplasmic binding protein-like II"/>
    <property type="match status" value="1"/>
</dbReference>
<dbReference type="PANTHER" id="PTHR43649:SF33">
    <property type="entry name" value="POLYGALACTURONAN_RHAMNOGALACTURONAN-BINDING PROTEIN YTCQ"/>
    <property type="match status" value="1"/>
</dbReference>
<keyword evidence="2" id="KW-0732">Signal</keyword>
<evidence type="ECO:0000256" key="4">
    <source>
        <dbReference type="ARBA" id="ARBA00023139"/>
    </source>
</evidence>
<evidence type="ECO:0000256" key="3">
    <source>
        <dbReference type="ARBA" id="ARBA00023136"/>
    </source>
</evidence>
<dbReference type="AlphaFoldDB" id="A0A832I7Z8"/>
<keyword evidence="1" id="KW-1003">Cell membrane</keyword>
<dbReference type="InterPro" id="IPR050490">
    <property type="entry name" value="Bact_solute-bd_prot1"/>
</dbReference>
<proteinExistence type="predicted"/>
<name>A0A832I7Z8_9THEM</name>
<organism evidence="6">
    <name type="scientific">Pseudothermotoga hypogea</name>
    <dbReference type="NCBI Taxonomy" id="57487"/>
    <lineage>
        <taxon>Bacteria</taxon>
        <taxon>Thermotogati</taxon>
        <taxon>Thermotogota</taxon>
        <taxon>Thermotogae</taxon>
        <taxon>Thermotogales</taxon>
        <taxon>Thermotogaceae</taxon>
        <taxon>Pseudothermotoga</taxon>
    </lineage>
</organism>
<dbReference type="InterPro" id="IPR006059">
    <property type="entry name" value="SBP"/>
</dbReference>
<comment type="caution">
    <text evidence="6">The sequence shown here is derived from an EMBL/GenBank/DDBJ whole genome shotgun (WGS) entry which is preliminary data.</text>
</comment>